<gene>
    <name evidence="2" type="ORF">E3N88_18152</name>
</gene>
<comment type="caution">
    <text evidence="2">The sequence shown here is derived from an EMBL/GenBank/DDBJ whole genome shotgun (WGS) entry which is preliminary data.</text>
</comment>
<evidence type="ECO:0000313" key="2">
    <source>
        <dbReference type="EMBL" id="KAD5318206.1"/>
    </source>
</evidence>
<dbReference type="Proteomes" id="UP000326396">
    <property type="component" value="Linkage Group LG17"/>
</dbReference>
<proteinExistence type="predicted"/>
<protein>
    <submittedName>
        <fullName evidence="2">Uncharacterized protein</fullName>
    </submittedName>
</protein>
<organism evidence="2 3">
    <name type="scientific">Mikania micrantha</name>
    <name type="common">bitter vine</name>
    <dbReference type="NCBI Taxonomy" id="192012"/>
    <lineage>
        <taxon>Eukaryota</taxon>
        <taxon>Viridiplantae</taxon>
        <taxon>Streptophyta</taxon>
        <taxon>Embryophyta</taxon>
        <taxon>Tracheophyta</taxon>
        <taxon>Spermatophyta</taxon>
        <taxon>Magnoliopsida</taxon>
        <taxon>eudicotyledons</taxon>
        <taxon>Gunneridae</taxon>
        <taxon>Pentapetalae</taxon>
        <taxon>asterids</taxon>
        <taxon>campanulids</taxon>
        <taxon>Asterales</taxon>
        <taxon>Asteraceae</taxon>
        <taxon>Asteroideae</taxon>
        <taxon>Heliantheae alliance</taxon>
        <taxon>Eupatorieae</taxon>
        <taxon>Mikania</taxon>
    </lineage>
</organism>
<accession>A0A5N6NU22</accession>
<keyword evidence="3" id="KW-1185">Reference proteome</keyword>
<dbReference type="EMBL" id="SZYD01000009">
    <property type="protein sequence ID" value="KAD5318206.1"/>
    <property type="molecule type" value="Genomic_DNA"/>
</dbReference>
<sequence length="76" mass="8437">MSTTTMSAKEMAAELEPIEENHHSLSEVEVGDGQKRPTGVHSPELRAVEISHTHQDQNTHIGVYVCVKRTAERDEA</sequence>
<evidence type="ECO:0000313" key="3">
    <source>
        <dbReference type="Proteomes" id="UP000326396"/>
    </source>
</evidence>
<feature type="region of interest" description="Disordered" evidence="1">
    <location>
        <begin position="1"/>
        <end position="40"/>
    </location>
</feature>
<name>A0A5N6NU22_9ASTR</name>
<dbReference type="AlphaFoldDB" id="A0A5N6NU22"/>
<reference evidence="2 3" key="1">
    <citation type="submission" date="2019-05" db="EMBL/GenBank/DDBJ databases">
        <title>Mikania micrantha, genome provides insights into the molecular mechanism of rapid growth.</title>
        <authorList>
            <person name="Liu B."/>
        </authorList>
    </citation>
    <scope>NUCLEOTIDE SEQUENCE [LARGE SCALE GENOMIC DNA]</scope>
    <source>
        <strain evidence="2">NLD-2019</strain>
        <tissue evidence="2">Leaf</tissue>
    </source>
</reference>
<evidence type="ECO:0000256" key="1">
    <source>
        <dbReference type="SAM" id="MobiDB-lite"/>
    </source>
</evidence>